<organism evidence="1 2">
    <name type="scientific">Amycolatopsis carbonis</name>
    <dbReference type="NCBI Taxonomy" id="715471"/>
    <lineage>
        <taxon>Bacteria</taxon>
        <taxon>Bacillati</taxon>
        <taxon>Actinomycetota</taxon>
        <taxon>Actinomycetes</taxon>
        <taxon>Pseudonocardiales</taxon>
        <taxon>Pseudonocardiaceae</taxon>
        <taxon>Amycolatopsis</taxon>
    </lineage>
</organism>
<reference evidence="1 2" key="1">
    <citation type="submission" date="2023-06" db="EMBL/GenBank/DDBJ databases">
        <authorList>
            <person name="Oyuntsetseg B."/>
            <person name="Kim S.B."/>
        </authorList>
    </citation>
    <scope>NUCLEOTIDE SEQUENCE [LARGE SCALE GENOMIC DNA]</scope>
    <source>
        <strain evidence="1 2">2-15</strain>
    </source>
</reference>
<gene>
    <name evidence="1" type="ORF">QRX50_36685</name>
</gene>
<keyword evidence="2" id="KW-1185">Reference proteome</keyword>
<name>A0A9Y2IBL7_9PSEU</name>
<proteinExistence type="predicted"/>
<dbReference type="RefSeq" id="WP_285967666.1">
    <property type="nucleotide sequence ID" value="NZ_CP127294.1"/>
</dbReference>
<evidence type="ECO:0000313" key="2">
    <source>
        <dbReference type="Proteomes" id="UP001236014"/>
    </source>
</evidence>
<protein>
    <submittedName>
        <fullName evidence="1">Uncharacterized protein</fullName>
    </submittedName>
</protein>
<sequence length="161" mass="17798">MFAASRAFSATLLQRTSHFDTGEKLKRIVQAALTAAFVVSVSAFGIVTPASAAPCENDNYWCSGQKTVIQYPSAWLDLQTYWGADNHEHARGHGKIPENRWLYLDVIYPDGSYHGWVNQVKGAGTAWYSGEVYTGYQYDGPGYQVRACTDTAGVFTCTGWH</sequence>
<evidence type="ECO:0000313" key="1">
    <source>
        <dbReference type="EMBL" id="WIX76919.1"/>
    </source>
</evidence>
<dbReference type="EMBL" id="CP127294">
    <property type="protein sequence ID" value="WIX76919.1"/>
    <property type="molecule type" value="Genomic_DNA"/>
</dbReference>
<accession>A0A9Y2IBL7</accession>
<dbReference type="Proteomes" id="UP001236014">
    <property type="component" value="Chromosome"/>
</dbReference>
<dbReference type="AlphaFoldDB" id="A0A9Y2IBL7"/>
<dbReference type="KEGG" id="acab:QRX50_36685"/>